<dbReference type="EMBL" id="CP159373">
    <property type="protein sequence ID" value="XCN73672.1"/>
    <property type="molecule type" value="Genomic_DNA"/>
</dbReference>
<keyword evidence="4" id="KW-0238">DNA-binding</keyword>
<dbReference type="Gene3D" id="1.10.150.280">
    <property type="entry name" value="AF1531-like domain"/>
    <property type="match status" value="1"/>
</dbReference>
<organism evidence="4">
    <name type="scientific">Candidatus Electrothrix aestuarii</name>
    <dbReference type="NCBI Taxonomy" id="3062594"/>
    <lineage>
        <taxon>Bacteria</taxon>
        <taxon>Pseudomonadati</taxon>
        <taxon>Thermodesulfobacteriota</taxon>
        <taxon>Desulfobulbia</taxon>
        <taxon>Desulfobulbales</taxon>
        <taxon>Desulfobulbaceae</taxon>
        <taxon>Candidatus Electrothrix</taxon>
    </lineage>
</organism>
<dbReference type="PANTHER" id="PTHR21180">
    <property type="entry name" value="ENDONUCLEASE/EXONUCLEASE/PHOSPHATASE FAMILY DOMAIN-CONTAINING PROTEIN 1"/>
    <property type="match status" value="1"/>
</dbReference>
<keyword evidence="2" id="KW-0732">Signal</keyword>
<dbReference type="KEGG" id="eaj:Q3M24_02655"/>
<evidence type="ECO:0000313" key="4">
    <source>
        <dbReference type="EMBL" id="XCN73672.1"/>
    </source>
</evidence>
<dbReference type="Pfam" id="PF12836">
    <property type="entry name" value="HHH_3"/>
    <property type="match status" value="1"/>
</dbReference>
<feature type="signal peptide" evidence="2">
    <location>
        <begin position="1"/>
        <end position="20"/>
    </location>
</feature>
<evidence type="ECO:0000256" key="1">
    <source>
        <dbReference type="SAM" id="MobiDB-lite"/>
    </source>
</evidence>
<dbReference type="InterPro" id="IPR051675">
    <property type="entry name" value="Endo/Exo/Phosphatase_dom_1"/>
</dbReference>
<dbReference type="NCBIfam" id="TIGR00426">
    <property type="entry name" value="competence protein ComEA helix-hairpin-helix repeat region"/>
    <property type="match status" value="1"/>
</dbReference>
<feature type="domain" description="Helix-hairpin-helix DNA-binding motif class 1" evidence="3">
    <location>
        <begin position="60"/>
        <end position="79"/>
    </location>
</feature>
<accession>A0AAU8LWK9</accession>
<reference evidence="4" key="1">
    <citation type="journal article" date="2024" name="Syst. Appl. Microbiol.">
        <title>First single-strain enrichments of Electrothrix cable bacteria, description of E. aestuarii sp. nov. and E. rattekaaiensis sp. nov., and proposal of a cable bacteria taxonomy following the rules of the SeqCode.</title>
        <authorList>
            <person name="Plum-Jensen L.E."/>
            <person name="Schramm A."/>
            <person name="Marshall I.P.G."/>
        </authorList>
    </citation>
    <scope>NUCLEOTIDE SEQUENCE</scope>
    <source>
        <strain evidence="4">Rat1</strain>
    </source>
</reference>
<evidence type="ECO:0000259" key="3">
    <source>
        <dbReference type="SMART" id="SM00278"/>
    </source>
</evidence>
<dbReference type="GO" id="GO:0003677">
    <property type="term" value="F:DNA binding"/>
    <property type="evidence" value="ECO:0007669"/>
    <property type="project" value="UniProtKB-KW"/>
</dbReference>
<dbReference type="GO" id="GO:0006281">
    <property type="term" value="P:DNA repair"/>
    <property type="evidence" value="ECO:0007669"/>
    <property type="project" value="InterPro"/>
</dbReference>
<dbReference type="SUPFAM" id="SSF47781">
    <property type="entry name" value="RuvA domain 2-like"/>
    <property type="match status" value="1"/>
</dbReference>
<dbReference type="GO" id="GO:0015627">
    <property type="term" value="C:type II protein secretion system complex"/>
    <property type="evidence" value="ECO:0007669"/>
    <property type="project" value="TreeGrafter"/>
</dbReference>
<protein>
    <submittedName>
        <fullName evidence="4">ComEA family DNA-binding protein</fullName>
    </submittedName>
</protein>
<feature type="chain" id="PRO_5043885429" evidence="2">
    <location>
        <begin position="21"/>
        <end position="116"/>
    </location>
</feature>
<dbReference type="SMART" id="SM00278">
    <property type="entry name" value="HhH1"/>
    <property type="match status" value="2"/>
</dbReference>
<gene>
    <name evidence="4" type="ORF">Q3M24_02655</name>
</gene>
<proteinExistence type="predicted"/>
<reference evidence="4" key="2">
    <citation type="submission" date="2024-06" db="EMBL/GenBank/DDBJ databases">
        <authorList>
            <person name="Plum-Jensen L.E."/>
            <person name="Schramm A."/>
            <person name="Marshall I.P.G."/>
        </authorList>
    </citation>
    <scope>NUCLEOTIDE SEQUENCE</scope>
    <source>
        <strain evidence="4">Rat1</strain>
    </source>
</reference>
<feature type="domain" description="Helix-hairpin-helix DNA-binding motif class 1" evidence="3">
    <location>
        <begin position="30"/>
        <end position="49"/>
    </location>
</feature>
<evidence type="ECO:0000256" key="2">
    <source>
        <dbReference type="SAM" id="SignalP"/>
    </source>
</evidence>
<dbReference type="GO" id="GO:0015628">
    <property type="term" value="P:protein secretion by the type II secretion system"/>
    <property type="evidence" value="ECO:0007669"/>
    <property type="project" value="TreeGrafter"/>
</dbReference>
<dbReference type="InterPro" id="IPR003583">
    <property type="entry name" value="Hlx-hairpin-Hlx_DNA-bd_motif"/>
</dbReference>
<dbReference type="InterPro" id="IPR010994">
    <property type="entry name" value="RuvA_2-like"/>
</dbReference>
<sequence>MRSFYLTLFFVFFLTASAAAVININTANLEELTSLPGIGRVKAESIIKYRSEKGSFAKVEDLSNVYGIGEKTVARLKNDITVSEAPAATGTATAVKKKAAGKMEKESGNSTSSAQK</sequence>
<name>A0AAU8LWK9_9BACT</name>
<dbReference type="AlphaFoldDB" id="A0AAU8LWK9"/>
<feature type="region of interest" description="Disordered" evidence="1">
    <location>
        <begin position="88"/>
        <end position="116"/>
    </location>
</feature>
<dbReference type="InterPro" id="IPR004509">
    <property type="entry name" value="Competence_ComEA_HhH"/>
</dbReference>
<dbReference type="PANTHER" id="PTHR21180:SF32">
    <property type="entry name" value="ENDONUCLEASE_EXONUCLEASE_PHOSPHATASE FAMILY DOMAIN-CONTAINING PROTEIN 1"/>
    <property type="match status" value="1"/>
</dbReference>